<dbReference type="Pfam" id="PF04777">
    <property type="entry name" value="Evr1_Alr"/>
    <property type="match status" value="1"/>
</dbReference>
<keyword evidence="6" id="KW-1133">Transmembrane helix</keyword>
<evidence type="ECO:0000256" key="5">
    <source>
        <dbReference type="ARBA" id="ARBA00023157"/>
    </source>
</evidence>
<dbReference type="GO" id="GO:0005739">
    <property type="term" value="C:mitochondrion"/>
    <property type="evidence" value="ECO:0007669"/>
    <property type="project" value="TreeGrafter"/>
</dbReference>
<reference evidence="9" key="1">
    <citation type="journal article" date="2023" name="IMA Fungus">
        <title>Comparative genomic study of the Penicillium genus elucidates a diverse pangenome and 15 lateral gene transfer events.</title>
        <authorList>
            <person name="Petersen C."/>
            <person name="Sorensen T."/>
            <person name="Nielsen M.R."/>
            <person name="Sondergaard T.E."/>
            <person name="Sorensen J.L."/>
            <person name="Fitzpatrick D.A."/>
            <person name="Frisvad J.C."/>
            <person name="Nielsen K.L."/>
        </authorList>
    </citation>
    <scope>NUCLEOTIDE SEQUENCE</scope>
    <source>
        <strain evidence="9">IBT 15450</strain>
    </source>
</reference>
<proteinExistence type="predicted"/>
<dbReference type="GO" id="GO:0050660">
    <property type="term" value="F:flavin adenine dinucleotide binding"/>
    <property type="evidence" value="ECO:0007669"/>
    <property type="project" value="TreeGrafter"/>
</dbReference>
<evidence type="ECO:0000256" key="6">
    <source>
        <dbReference type="RuleBase" id="RU371123"/>
    </source>
</evidence>
<keyword evidence="6" id="KW-0812">Transmembrane</keyword>
<protein>
    <recommendedName>
        <fullName evidence="6">Sulfhydryl oxidase</fullName>
        <ecNumber evidence="6">1.8.3.2</ecNumber>
    </recommendedName>
</protein>
<feature type="domain" description="ERV/ALR sulfhydryl oxidase" evidence="8">
    <location>
        <begin position="128"/>
        <end position="228"/>
    </location>
</feature>
<dbReference type="PROSITE" id="PS51324">
    <property type="entry name" value="ERV_ALR"/>
    <property type="match status" value="1"/>
</dbReference>
<sequence length="274" mass="30109">MRPWGTRIPFSTKNKLSFAKTTIFKTFFSSSSGIPRLRSQVLTRSLGDIAPRHQPANMASRQITRRIISSAAIALCLVFFLFIRPQGPPSPAIRAPGHIDHSAPVTAPGISIQDSTLKGEVVMPKLGNETVKAELGRATWKYFHTVMARYPETPTEDQQEALRSYIYLFARLYPCGECASHFQQHLSKYPPQVSSRNAAAGWACFIHNEVNAMLDKPEFDCANLGEFYDCGCNGDEEGGKGKQGSATSRSDAGKDGTRHDGPAVEISKEETTRG</sequence>
<dbReference type="PANTHER" id="PTHR12645">
    <property type="entry name" value="ALR/ERV"/>
    <property type="match status" value="1"/>
</dbReference>
<keyword evidence="10" id="KW-1185">Reference proteome</keyword>
<keyword evidence="3 6" id="KW-0274">FAD</keyword>
<comment type="catalytic activity">
    <reaction evidence="6">
        <text>2 R'C(R)SH + O2 = R'C(R)S-S(R)CR' + H2O2</text>
        <dbReference type="Rhea" id="RHEA:17357"/>
        <dbReference type="ChEBI" id="CHEBI:15379"/>
        <dbReference type="ChEBI" id="CHEBI:16240"/>
        <dbReference type="ChEBI" id="CHEBI:16520"/>
        <dbReference type="ChEBI" id="CHEBI:17412"/>
        <dbReference type="EC" id="1.8.3.2"/>
    </reaction>
</comment>
<dbReference type="SUPFAM" id="SSF69000">
    <property type="entry name" value="FAD-dependent thiol oxidase"/>
    <property type="match status" value="1"/>
</dbReference>
<reference evidence="9" key="2">
    <citation type="submission" date="2023-01" db="EMBL/GenBank/DDBJ databases">
        <authorList>
            <person name="Petersen C."/>
        </authorList>
    </citation>
    <scope>NUCLEOTIDE SEQUENCE</scope>
    <source>
        <strain evidence="9">IBT 15450</strain>
    </source>
</reference>
<dbReference type="EC" id="1.8.3.2" evidence="6"/>
<evidence type="ECO:0000256" key="4">
    <source>
        <dbReference type="ARBA" id="ARBA00023002"/>
    </source>
</evidence>
<dbReference type="InterPro" id="IPR017905">
    <property type="entry name" value="ERV/ALR_sulphydryl_oxidase"/>
</dbReference>
<keyword evidence="2 6" id="KW-0285">Flavoprotein</keyword>
<accession>A0AAD6IP19</accession>
<dbReference type="Proteomes" id="UP001219568">
    <property type="component" value="Unassembled WGS sequence"/>
</dbReference>
<keyword evidence="5" id="KW-1015">Disulfide bond</keyword>
<evidence type="ECO:0000259" key="8">
    <source>
        <dbReference type="PROSITE" id="PS51324"/>
    </source>
</evidence>
<dbReference type="FunFam" id="1.20.120.310:FF:000002">
    <property type="entry name" value="Sulfhydryl oxidase"/>
    <property type="match status" value="1"/>
</dbReference>
<evidence type="ECO:0000256" key="1">
    <source>
        <dbReference type="ARBA" id="ARBA00001974"/>
    </source>
</evidence>
<dbReference type="PANTHER" id="PTHR12645:SF1">
    <property type="entry name" value="FAD-LINKED SULFHYDRYL OXIDASE ERV2"/>
    <property type="match status" value="1"/>
</dbReference>
<dbReference type="InterPro" id="IPR036774">
    <property type="entry name" value="ERV/ALR_sulphydryl_oxid_sf"/>
</dbReference>
<dbReference type="Gene3D" id="1.20.120.310">
    <property type="entry name" value="ERV/ALR sulfhydryl oxidase domain"/>
    <property type="match status" value="1"/>
</dbReference>
<evidence type="ECO:0000256" key="2">
    <source>
        <dbReference type="ARBA" id="ARBA00022630"/>
    </source>
</evidence>
<evidence type="ECO:0000256" key="7">
    <source>
        <dbReference type="SAM" id="MobiDB-lite"/>
    </source>
</evidence>
<comment type="cofactor">
    <cofactor evidence="1 6">
        <name>FAD</name>
        <dbReference type="ChEBI" id="CHEBI:57692"/>
    </cofactor>
</comment>
<evidence type="ECO:0000256" key="3">
    <source>
        <dbReference type="ARBA" id="ARBA00022827"/>
    </source>
</evidence>
<feature type="compositionally biased region" description="Basic and acidic residues" evidence="7">
    <location>
        <begin position="251"/>
        <end position="274"/>
    </location>
</feature>
<dbReference type="EMBL" id="JAQJZL010000001">
    <property type="protein sequence ID" value="KAJ6057621.1"/>
    <property type="molecule type" value="Genomic_DNA"/>
</dbReference>
<dbReference type="GO" id="GO:0016971">
    <property type="term" value="F:flavin-dependent sulfhydryl oxidase activity"/>
    <property type="evidence" value="ECO:0007669"/>
    <property type="project" value="InterPro"/>
</dbReference>
<name>A0AAD6IP19_PENCN</name>
<dbReference type="AlphaFoldDB" id="A0AAD6IP19"/>
<feature type="transmembrane region" description="Helical" evidence="6">
    <location>
        <begin position="67"/>
        <end position="83"/>
    </location>
</feature>
<keyword evidence="6" id="KW-0472">Membrane</keyword>
<evidence type="ECO:0000313" key="10">
    <source>
        <dbReference type="Proteomes" id="UP001219568"/>
    </source>
</evidence>
<feature type="region of interest" description="Disordered" evidence="7">
    <location>
        <begin position="236"/>
        <end position="274"/>
    </location>
</feature>
<dbReference type="InterPro" id="IPR039799">
    <property type="entry name" value="ALR/ERV"/>
</dbReference>
<gene>
    <name evidence="9" type="ORF">N7460_000895</name>
</gene>
<keyword evidence="4 6" id="KW-0560">Oxidoreductase</keyword>
<comment type="caution">
    <text evidence="9">The sequence shown here is derived from an EMBL/GenBank/DDBJ whole genome shotgun (WGS) entry which is preliminary data.</text>
</comment>
<evidence type="ECO:0000313" key="9">
    <source>
        <dbReference type="EMBL" id="KAJ6057621.1"/>
    </source>
</evidence>
<organism evidence="9 10">
    <name type="scientific">Penicillium canescens</name>
    <dbReference type="NCBI Taxonomy" id="5083"/>
    <lineage>
        <taxon>Eukaryota</taxon>
        <taxon>Fungi</taxon>
        <taxon>Dikarya</taxon>
        <taxon>Ascomycota</taxon>
        <taxon>Pezizomycotina</taxon>
        <taxon>Eurotiomycetes</taxon>
        <taxon>Eurotiomycetidae</taxon>
        <taxon>Eurotiales</taxon>
        <taxon>Aspergillaceae</taxon>
        <taxon>Penicillium</taxon>
    </lineage>
</organism>